<protein>
    <submittedName>
        <fullName evidence="1">Uncharacterized protein</fullName>
    </submittedName>
</protein>
<name>A0A848FGZ4_9BURK</name>
<evidence type="ECO:0000313" key="1">
    <source>
        <dbReference type="EMBL" id="NML17569.1"/>
    </source>
</evidence>
<reference evidence="1 2" key="1">
    <citation type="submission" date="2020-04" db="EMBL/GenBank/DDBJ databases">
        <title>Azohydromonas sp. isolated from soil.</title>
        <authorList>
            <person name="Dahal R.H."/>
        </authorList>
    </citation>
    <scope>NUCLEOTIDE SEQUENCE [LARGE SCALE GENOMIC DNA]</scope>
    <source>
        <strain evidence="1 2">G-1-1-14</strain>
    </source>
</reference>
<dbReference type="EMBL" id="JABBFW010000019">
    <property type="protein sequence ID" value="NML17569.1"/>
    <property type="molecule type" value="Genomic_DNA"/>
</dbReference>
<dbReference type="RefSeq" id="WP_169162469.1">
    <property type="nucleotide sequence ID" value="NZ_JABBFW010000019.1"/>
</dbReference>
<accession>A0A848FGZ4</accession>
<dbReference type="AlphaFoldDB" id="A0A848FGZ4"/>
<sequence length="77" mass="8682">MRGHPSISLFLFPLSRIKGFAARRLRALETTRQPAQFRRRRAQAISRNTESAYQARRFTGFDAPVKLPRLSAIGPGG</sequence>
<dbReference type="Proteomes" id="UP000574067">
    <property type="component" value="Unassembled WGS sequence"/>
</dbReference>
<proteinExistence type="predicted"/>
<evidence type="ECO:0000313" key="2">
    <source>
        <dbReference type="Proteomes" id="UP000574067"/>
    </source>
</evidence>
<gene>
    <name evidence="1" type="ORF">HHL10_21610</name>
</gene>
<keyword evidence="2" id="KW-1185">Reference proteome</keyword>
<organism evidence="1 2">
    <name type="scientific">Azohydromonas caseinilytica</name>
    <dbReference type="NCBI Taxonomy" id="2728836"/>
    <lineage>
        <taxon>Bacteria</taxon>
        <taxon>Pseudomonadati</taxon>
        <taxon>Pseudomonadota</taxon>
        <taxon>Betaproteobacteria</taxon>
        <taxon>Burkholderiales</taxon>
        <taxon>Sphaerotilaceae</taxon>
        <taxon>Azohydromonas</taxon>
    </lineage>
</organism>
<comment type="caution">
    <text evidence="1">The sequence shown here is derived from an EMBL/GenBank/DDBJ whole genome shotgun (WGS) entry which is preliminary data.</text>
</comment>